<reference evidence="1 2" key="1">
    <citation type="journal article" date="2008" name="Nature">
        <title>The genome of the choanoflagellate Monosiga brevicollis and the origin of metazoans.</title>
        <authorList>
            <consortium name="JGI Sequencing"/>
            <person name="King N."/>
            <person name="Westbrook M.J."/>
            <person name="Young S.L."/>
            <person name="Kuo A."/>
            <person name="Abedin M."/>
            <person name="Chapman J."/>
            <person name="Fairclough S."/>
            <person name="Hellsten U."/>
            <person name="Isogai Y."/>
            <person name="Letunic I."/>
            <person name="Marr M."/>
            <person name="Pincus D."/>
            <person name="Putnam N."/>
            <person name="Rokas A."/>
            <person name="Wright K.J."/>
            <person name="Zuzow R."/>
            <person name="Dirks W."/>
            <person name="Good M."/>
            <person name="Goodstein D."/>
            <person name="Lemons D."/>
            <person name="Li W."/>
            <person name="Lyons J.B."/>
            <person name="Morris A."/>
            <person name="Nichols S."/>
            <person name="Richter D.J."/>
            <person name="Salamov A."/>
            <person name="Bork P."/>
            <person name="Lim W.A."/>
            <person name="Manning G."/>
            <person name="Miller W.T."/>
            <person name="McGinnis W."/>
            <person name="Shapiro H."/>
            <person name="Tjian R."/>
            <person name="Grigoriev I.V."/>
            <person name="Rokhsar D."/>
        </authorList>
    </citation>
    <scope>NUCLEOTIDE SEQUENCE [LARGE SCALE GENOMIC DNA]</scope>
    <source>
        <strain evidence="2">MX1 / ATCC 50154</strain>
    </source>
</reference>
<evidence type="ECO:0000313" key="2">
    <source>
        <dbReference type="Proteomes" id="UP000001357"/>
    </source>
</evidence>
<protein>
    <submittedName>
        <fullName evidence="1">Uncharacterized protein</fullName>
    </submittedName>
</protein>
<dbReference type="InParanoid" id="A9UZ75"/>
<sequence length="334" mass="37855">MLILLKYILPSICALCMMGSLYVLRSGQDLNDAVLMSEKAYRTTFERESFYESRGQTEELPHNWLYRYVDRIVVATLPERRDHVEHMLDFLNIDAILFDVYTDQDLANVTLSTTEQAYVTKLSSNSNGIRKLALVKTKRDIYKHALNVSADRLLFFEDDINLELLSPTSLRQQIEHLWSALPPRWNVFNLGRCLAYCDYQKPLGHGLVQDLANLCAQSIIFDRVALTQLVDAFDNHLLPMGDDLLLAHLTSRGALVSVASEEPLFLQDRSHIGSTLHSEGTKDAVNAPMVCANSVHIKGFKQRYGLTVERFHMADPTNLNETVPDLSTILVAQE</sequence>
<dbReference type="Proteomes" id="UP000001357">
    <property type="component" value="Unassembled WGS sequence"/>
</dbReference>
<gene>
    <name evidence="1" type="ORF">MONBRDRAFT_8158</name>
</gene>
<dbReference type="AlphaFoldDB" id="A9UZ75"/>
<name>A9UZ75_MONBE</name>
<dbReference type="KEGG" id="mbr:MONBRDRAFT_8158"/>
<dbReference type="EMBL" id="CH991551">
    <property type="protein sequence ID" value="EDQ89317.1"/>
    <property type="molecule type" value="Genomic_DNA"/>
</dbReference>
<evidence type="ECO:0000313" key="1">
    <source>
        <dbReference type="EMBL" id="EDQ89317.1"/>
    </source>
</evidence>
<dbReference type="GeneID" id="5891172"/>
<dbReference type="RefSeq" id="XP_001745893.1">
    <property type="nucleotide sequence ID" value="XM_001745841.1"/>
</dbReference>
<keyword evidence="2" id="KW-1185">Reference proteome</keyword>
<accession>A9UZ75</accession>
<proteinExistence type="predicted"/>
<organism evidence="1 2">
    <name type="scientific">Monosiga brevicollis</name>
    <name type="common">Choanoflagellate</name>
    <dbReference type="NCBI Taxonomy" id="81824"/>
    <lineage>
        <taxon>Eukaryota</taxon>
        <taxon>Choanoflagellata</taxon>
        <taxon>Craspedida</taxon>
        <taxon>Salpingoecidae</taxon>
        <taxon>Monosiga</taxon>
    </lineage>
</organism>